<accession>I0AN49</accession>
<organism evidence="3 4">
    <name type="scientific">Ignavibacterium album (strain DSM 19864 / JCM 16511 / NBRC 101810 / Mat9-16)</name>
    <dbReference type="NCBI Taxonomy" id="945713"/>
    <lineage>
        <taxon>Bacteria</taxon>
        <taxon>Pseudomonadati</taxon>
        <taxon>Ignavibacteriota</taxon>
        <taxon>Ignavibacteria</taxon>
        <taxon>Ignavibacteriales</taxon>
        <taxon>Ignavibacteriaceae</taxon>
        <taxon>Ignavibacterium</taxon>
    </lineage>
</organism>
<evidence type="ECO:0000259" key="2">
    <source>
        <dbReference type="Pfam" id="PF18962"/>
    </source>
</evidence>
<keyword evidence="1" id="KW-0732">Signal</keyword>
<name>I0AN49_IGNAJ</name>
<dbReference type="InterPro" id="IPR051829">
    <property type="entry name" value="Multiheme_Cytochr_ET"/>
</dbReference>
<evidence type="ECO:0000256" key="1">
    <source>
        <dbReference type="ARBA" id="ARBA00022729"/>
    </source>
</evidence>
<evidence type="ECO:0000313" key="3">
    <source>
        <dbReference type="EMBL" id="AFH50406.1"/>
    </source>
</evidence>
<dbReference type="OrthoDB" id="9779968at2"/>
<dbReference type="eggNOG" id="COG4412">
    <property type="taxonomic scope" value="Bacteria"/>
</dbReference>
<protein>
    <recommendedName>
        <fullName evidence="2">Secretion system C-terminal sorting domain-containing protein</fullName>
    </recommendedName>
</protein>
<feature type="domain" description="Secretion system C-terminal sorting" evidence="2">
    <location>
        <begin position="390"/>
        <end position="465"/>
    </location>
</feature>
<dbReference type="eggNOG" id="COG3303">
    <property type="taxonomic scope" value="Bacteria"/>
</dbReference>
<dbReference type="Gene3D" id="3.90.10.10">
    <property type="entry name" value="Cytochrome C3"/>
    <property type="match status" value="1"/>
</dbReference>
<dbReference type="KEGG" id="ial:IALB_2703"/>
<dbReference type="EMBL" id="CP003418">
    <property type="protein sequence ID" value="AFH50406.1"/>
    <property type="molecule type" value="Genomic_DNA"/>
</dbReference>
<dbReference type="Gene3D" id="2.60.40.4070">
    <property type="match status" value="1"/>
</dbReference>
<evidence type="ECO:0000313" key="4">
    <source>
        <dbReference type="Proteomes" id="UP000007394"/>
    </source>
</evidence>
<dbReference type="SUPFAM" id="SSF48695">
    <property type="entry name" value="Multiheme cytochromes"/>
    <property type="match status" value="1"/>
</dbReference>
<dbReference type="PANTHER" id="PTHR35038:SF8">
    <property type="entry name" value="C-TYPE POLYHEME CYTOCHROME OMCC"/>
    <property type="match status" value="1"/>
</dbReference>
<keyword evidence="4" id="KW-1185">Reference proteome</keyword>
<dbReference type="PANTHER" id="PTHR35038">
    <property type="entry name" value="DISSIMILATORY SULFITE REDUCTASE SIRA"/>
    <property type="match status" value="1"/>
</dbReference>
<reference evidence="3 4" key="1">
    <citation type="journal article" date="2012" name="Front. Microbiol.">
        <title>Complete genome of Ignavibacterium album, a metabolically versatile, flagellated, facultative anaerobe from the phylum Chlorobi.</title>
        <authorList>
            <person name="Liu Z."/>
            <person name="Frigaard N.-U."/>
            <person name="Vogl K."/>
            <person name="Iino T."/>
            <person name="Ohkuma M."/>
            <person name="Overmann J."/>
            <person name="Bryant D.A."/>
        </authorList>
    </citation>
    <scope>NUCLEOTIDE SEQUENCE [LARGE SCALE GENOMIC DNA]</scope>
    <source>
        <strain evidence="4">DSM 19864 / JCM 16511 / NBRC 101810 / Mat9-16</strain>
    </source>
</reference>
<dbReference type="HOGENOM" id="CLU_583653_0_0_10"/>
<dbReference type="STRING" id="945713.IALB_2703"/>
<proteinExistence type="predicted"/>
<dbReference type="InterPro" id="IPR026444">
    <property type="entry name" value="Secre_tail"/>
</dbReference>
<dbReference type="GO" id="GO:0016491">
    <property type="term" value="F:oxidoreductase activity"/>
    <property type="evidence" value="ECO:0007669"/>
    <property type="project" value="TreeGrafter"/>
</dbReference>
<sequence length="468" mass="51387">MKRINLLVILIFVFGIVAEVLPQGNFATSLHSTRKGKIHWYNKVENGGVGGFEVLTNVPITQLGCVECHDATDANGNQYPANYTPGCVDCHATNSTWAVTQNDCLGCHSREKTIINMQLPDVHRTAGFTCLTCHKKQELHGDDGVTYNSMFDPGAIQTDCSNSGCHAGFTHPNPGVDPHGGKLHCTSCHAQTNLACYSCHFESQVQTHLKRPYKQITGFIFLVNRTKDNKVHPATFQAITYEGKAGVAFGPSVAHTIVKTGARTCTDCHANYGGQIPAIQDFNADGVIKFATWNTADSTLSWHQGIVPLPANYQTALKMDYLTYNGNVSDPVQPSKNWSVVKDVADMFQVMYCTPLTKQQMSKIGMDTTLVSVEPINNQIPNSFALEQNYPNPFNPSTTIRYSIPKSAFVELKVYDGLGNLIQTLVSENLSAGNYEVQFNGSNLSSGIYYYQIKAGDFSDTKKLVLMK</sequence>
<dbReference type="Proteomes" id="UP000007394">
    <property type="component" value="Chromosome"/>
</dbReference>
<dbReference type="AlphaFoldDB" id="I0AN49"/>
<dbReference type="NCBIfam" id="TIGR04183">
    <property type="entry name" value="Por_Secre_tail"/>
    <property type="match status" value="1"/>
</dbReference>
<dbReference type="RefSeq" id="WP_014561547.1">
    <property type="nucleotide sequence ID" value="NC_017464.1"/>
</dbReference>
<gene>
    <name evidence="3" type="ordered locus">IALB_2703</name>
</gene>
<dbReference type="InterPro" id="IPR036280">
    <property type="entry name" value="Multihaem_cyt_sf"/>
</dbReference>
<dbReference type="Pfam" id="PF18962">
    <property type="entry name" value="Por_Secre_tail"/>
    <property type="match status" value="1"/>
</dbReference>